<feature type="chain" id="PRO_5044852828" description="Phylloplanin" evidence="1">
    <location>
        <begin position="18"/>
        <end position="160"/>
    </location>
</feature>
<evidence type="ECO:0008006" key="4">
    <source>
        <dbReference type="Google" id="ProtNLM"/>
    </source>
</evidence>
<dbReference type="AlphaFoldDB" id="A0ABC8Y822"/>
<dbReference type="PANTHER" id="PTHR34458:SF5">
    <property type="entry name" value="POLLEN OLE E 1 ALLERGEN AND EXTENSIN FAMILY PROTEIN"/>
    <property type="match status" value="1"/>
</dbReference>
<dbReference type="Proteomes" id="UP001497457">
    <property type="component" value="Chromosome 16b"/>
</dbReference>
<proteinExistence type="predicted"/>
<protein>
    <recommendedName>
        <fullName evidence="4">Phylloplanin</fullName>
    </recommendedName>
</protein>
<evidence type="ECO:0000313" key="2">
    <source>
        <dbReference type="EMBL" id="CAL4939304.1"/>
    </source>
</evidence>
<name>A0ABC8Y822_9POAL</name>
<evidence type="ECO:0000313" key="3">
    <source>
        <dbReference type="Proteomes" id="UP001497457"/>
    </source>
</evidence>
<accession>A0ABC8Y822</accession>
<keyword evidence="1" id="KW-0732">Signal</keyword>
<feature type="signal peptide" evidence="1">
    <location>
        <begin position="1"/>
        <end position="17"/>
    </location>
</feature>
<reference evidence="2" key="1">
    <citation type="submission" date="2024-10" db="EMBL/GenBank/DDBJ databases">
        <authorList>
            <person name="Ryan C."/>
        </authorList>
    </citation>
    <scope>NUCLEOTIDE SEQUENCE [LARGE SCALE GENOMIC DNA]</scope>
</reference>
<organism evidence="2 3">
    <name type="scientific">Urochloa decumbens</name>
    <dbReference type="NCBI Taxonomy" id="240449"/>
    <lineage>
        <taxon>Eukaryota</taxon>
        <taxon>Viridiplantae</taxon>
        <taxon>Streptophyta</taxon>
        <taxon>Embryophyta</taxon>
        <taxon>Tracheophyta</taxon>
        <taxon>Spermatophyta</taxon>
        <taxon>Magnoliopsida</taxon>
        <taxon>Liliopsida</taxon>
        <taxon>Poales</taxon>
        <taxon>Poaceae</taxon>
        <taxon>PACMAD clade</taxon>
        <taxon>Panicoideae</taxon>
        <taxon>Panicodae</taxon>
        <taxon>Paniceae</taxon>
        <taxon>Melinidinae</taxon>
        <taxon>Urochloa</taxon>
    </lineage>
</organism>
<dbReference type="InterPro" id="IPR040404">
    <property type="entry name" value="Phylloplanin-like"/>
</dbReference>
<evidence type="ECO:0000256" key="1">
    <source>
        <dbReference type="SAM" id="SignalP"/>
    </source>
</evidence>
<keyword evidence="3" id="KW-1185">Reference proteome</keyword>
<dbReference type="EMBL" id="OZ075126">
    <property type="protein sequence ID" value="CAL4939304.1"/>
    <property type="molecule type" value="Genomic_DNA"/>
</dbReference>
<gene>
    <name evidence="2" type="ORF">URODEC1_LOCUS31839</name>
</gene>
<dbReference type="PANTHER" id="PTHR34458">
    <property type="entry name" value="POLLEN OLE E 1 ALLERGEN AND EXTENSIN FAMILY PROTEIN-RELATED"/>
    <property type="match status" value="1"/>
</dbReference>
<sequence length="160" mass="15855">MLLVVVAAGQVPRSAAALLVAPPNNSSVLISGMVPCAAGNCINAATAPPFPYAGLQLVCDSKVMAGTSADGNGTFLFSLVNVAPDLLAAVLGNQCKVVVVTPLAACDKSLADATGTLTAPLMGIVTGSGGLDFGGLINKIILGVADFMAVFSSLTFSLLC</sequence>